<dbReference type="EMBL" id="UINC01009931">
    <property type="protein sequence ID" value="SVA44384.1"/>
    <property type="molecule type" value="Genomic_DNA"/>
</dbReference>
<dbReference type="PANTHER" id="PTHR43750:SF3">
    <property type="entry name" value="UDP-GLUCOSE 6-DEHYDROGENASE TUAD"/>
    <property type="match status" value="1"/>
</dbReference>
<evidence type="ECO:0000313" key="2">
    <source>
        <dbReference type="EMBL" id="SVA44384.1"/>
    </source>
</evidence>
<dbReference type="SUPFAM" id="SSF51735">
    <property type="entry name" value="NAD(P)-binding Rossmann-fold domains"/>
    <property type="match status" value="1"/>
</dbReference>
<dbReference type="PANTHER" id="PTHR43750">
    <property type="entry name" value="UDP-GLUCOSE 6-DEHYDROGENASE TUAD"/>
    <property type="match status" value="1"/>
</dbReference>
<dbReference type="GO" id="GO:0016616">
    <property type="term" value="F:oxidoreductase activity, acting on the CH-OH group of donors, NAD or NADP as acceptor"/>
    <property type="evidence" value="ECO:0007669"/>
    <property type="project" value="InterPro"/>
</dbReference>
<feature type="non-terminal residue" evidence="2">
    <location>
        <position position="148"/>
    </location>
</feature>
<accession>A0A381VVS3</accession>
<dbReference type="PROSITE" id="PS51257">
    <property type="entry name" value="PROKAR_LIPOPROTEIN"/>
    <property type="match status" value="1"/>
</dbReference>
<dbReference type="Pfam" id="PF03721">
    <property type="entry name" value="UDPG_MGDP_dh_N"/>
    <property type="match status" value="1"/>
</dbReference>
<organism evidence="2">
    <name type="scientific">marine metagenome</name>
    <dbReference type="NCBI Taxonomy" id="408172"/>
    <lineage>
        <taxon>unclassified sequences</taxon>
        <taxon>metagenomes</taxon>
        <taxon>ecological metagenomes</taxon>
    </lineage>
</organism>
<dbReference type="Gene3D" id="3.40.50.720">
    <property type="entry name" value="NAD(P)-binding Rossmann-like Domain"/>
    <property type="match status" value="1"/>
</dbReference>
<name>A0A381VVS3_9ZZZZ</name>
<dbReference type="InterPro" id="IPR036291">
    <property type="entry name" value="NAD(P)-bd_dom_sf"/>
</dbReference>
<gene>
    <name evidence="2" type="ORF">METZ01_LOCUS97238</name>
</gene>
<dbReference type="InterPro" id="IPR001732">
    <property type="entry name" value="UDP-Glc/GDP-Man_DH_N"/>
</dbReference>
<evidence type="ECO:0000259" key="1">
    <source>
        <dbReference type="Pfam" id="PF03721"/>
    </source>
</evidence>
<reference evidence="2" key="1">
    <citation type="submission" date="2018-05" db="EMBL/GenBank/DDBJ databases">
        <authorList>
            <person name="Lanie J.A."/>
            <person name="Ng W.-L."/>
            <person name="Kazmierczak K.M."/>
            <person name="Andrzejewski T.M."/>
            <person name="Davidsen T.M."/>
            <person name="Wayne K.J."/>
            <person name="Tettelin H."/>
            <person name="Glass J.I."/>
            <person name="Rusch D."/>
            <person name="Podicherti R."/>
            <person name="Tsui H.-C.T."/>
            <person name="Winkler M.E."/>
        </authorList>
    </citation>
    <scope>NUCLEOTIDE SEQUENCE</scope>
</reference>
<protein>
    <recommendedName>
        <fullName evidence="1">UDP-glucose/GDP-mannose dehydrogenase N-terminal domain-containing protein</fullName>
    </recommendedName>
</protein>
<dbReference type="AlphaFoldDB" id="A0A381VVS3"/>
<feature type="domain" description="UDP-glucose/GDP-mannose dehydrogenase N-terminal" evidence="1">
    <location>
        <begin position="1"/>
        <end position="138"/>
    </location>
</feature>
<proteinExistence type="predicted"/>
<sequence length="148" mass="16517">MKICVYGLWHLGSVTSACLASLGHQVIGFDDNKTTVKKIKSGVAPIFETGLDNLIKKGIKTKKLSFTNEYNEIPKDIDFAWIAIDTPVNDEDIADIDYVVSKTMQLLRYIESGITVIISSQLPIGSIRKIEELTKSQFPDKEFDFISS</sequence>
<dbReference type="GO" id="GO:0051287">
    <property type="term" value="F:NAD binding"/>
    <property type="evidence" value="ECO:0007669"/>
    <property type="project" value="InterPro"/>
</dbReference>